<comment type="catalytic activity">
    <reaction evidence="1 9">
        <text>4-hydroxy-4-methyl-2-oxoglutarate = 2 pyruvate</text>
        <dbReference type="Rhea" id="RHEA:22748"/>
        <dbReference type="ChEBI" id="CHEBI:15361"/>
        <dbReference type="ChEBI" id="CHEBI:58276"/>
        <dbReference type="EC" id="4.1.3.17"/>
    </reaction>
</comment>
<dbReference type="GO" id="GO:0046872">
    <property type="term" value="F:metal ion binding"/>
    <property type="evidence" value="ECO:0007669"/>
    <property type="project" value="UniProtKB-KW"/>
</dbReference>
<keyword evidence="5 9" id="KW-0456">Lyase</keyword>
<gene>
    <name evidence="10" type="ORF">CVIRNUC_003944</name>
</gene>
<dbReference type="EMBL" id="CAUYUE010000005">
    <property type="protein sequence ID" value="CAK0772257.1"/>
    <property type="molecule type" value="Genomic_DNA"/>
</dbReference>
<dbReference type="Gene3D" id="3.50.30.40">
    <property type="entry name" value="Ribonuclease E inhibitor RraA/RraA-like"/>
    <property type="match status" value="1"/>
</dbReference>
<evidence type="ECO:0000313" key="11">
    <source>
        <dbReference type="Proteomes" id="UP001314263"/>
    </source>
</evidence>
<protein>
    <recommendedName>
        <fullName evidence="9">4-hydroxy-4-methyl-2-oxoglutarate aldolase</fullName>
        <shortName evidence="9">HMG aldolase</shortName>
        <ecNumber evidence="9">4.1.1.112</ecNumber>
        <ecNumber evidence="9">4.1.3.17</ecNumber>
    </recommendedName>
    <alternativeName>
        <fullName evidence="9">Oxaloacetate decarboxylase</fullName>
    </alternativeName>
</protein>
<dbReference type="GO" id="GO:0051252">
    <property type="term" value="P:regulation of RNA metabolic process"/>
    <property type="evidence" value="ECO:0007669"/>
    <property type="project" value="InterPro"/>
</dbReference>
<keyword evidence="11" id="KW-1185">Reference proteome</keyword>
<evidence type="ECO:0000313" key="10">
    <source>
        <dbReference type="EMBL" id="CAK0772257.1"/>
    </source>
</evidence>
<evidence type="ECO:0000256" key="5">
    <source>
        <dbReference type="ARBA" id="ARBA00023239"/>
    </source>
</evidence>
<feature type="binding site" evidence="8">
    <location>
        <begin position="135"/>
        <end position="138"/>
    </location>
    <ligand>
        <name>substrate</name>
    </ligand>
</feature>
<comment type="caution">
    <text evidence="10">The sequence shown here is derived from an EMBL/GenBank/DDBJ whole genome shotgun (WGS) entry which is preliminary data.</text>
</comment>
<dbReference type="Proteomes" id="UP001314263">
    <property type="component" value="Unassembled WGS sequence"/>
</dbReference>
<dbReference type="SUPFAM" id="SSF89562">
    <property type="entry name" value="RraA-like"/>
    <property type="match status" value="1"/>
</dbReference>
<comment type="subunit">
    <text evidence="3 9">Homotrimer.</text>
</comment>
<dbReference type="PANTHER" id="PTHR33254">
    <property type="entry name" value="4-HYDROXY-4-METHYL-2-OXOGLUTARATE ALDOLASE 3-RELATED"/>
    <property type="match status" value="1"/>
</dbReference>
<keyword evidence="8" id="KW-0460">Magnesium</keyword>
<dbReference type="InterPro" id="IPR005493">
    <property type="entry name" value="RraA/RraA-like"/>
</dbReference>
<dbReference type="AlphaFoldDB" id="A0AAV1I4B0"/>
<accession>A0AAV1I4B0</accession>
<evidence type="ECO:0000256" key="4">
    <source>
        <dbReference type="ARBA" id="ARBA00022723"/>
    </source>
</evidence>
<evidence type="ECO:0000256" key="7">
    <source>
        <dbReference type="ARBA" id="ARBA00047973"/>
    </source>
</evidence>
<comment type="cofactor">
    <cofactor evidence="8">
        <name>Mg(2+)</name>
        <dbReference type="ChEBI" id="CHEBI:18420"/>
    </cofactor>
</comment>
<name>A0AAV1I4B0_9CHLO</name>
<feature type="binding site" evidence="8">
    <location>
        <position position="157"/>
    </location>
    <ligand>
        <name>substrate</name>
    </ligand>
</feature>
<dbReference type="InterPro" id="IPR036704">
    <property type="entry name" value="RraA/RraA-like_sf"/>
</dbReference>
<dbReference type="EC" id="4.1.1.112" evidence="9"/>
<dbReference type="NCBIfam" id="TIGR01935">
    <property type="entry name" value="NOT-MenG"/>
    <property type="match status" value="1"/>
</dbReference>
<evidence type="ECO:0000256" key="9">
    <source>
        <dbReference type="RuleBase" id="RU004338"/>
    </source>
</evidence>
<sequence>MFALRSSAARQLVRLCAGPQCGARAVAALDAIAVKQHMSSGPKTATPPPNAARGATADLCDIYITDPVDVVSQRNVQIMEPIFRDYGGHIRFNGRATTVKCFENNPLVRKALEENGEGRVLVVDGGGSKRCALLGDNIAEMGYKNGWSGIIINGCIRDSEDIEKMPLGVKALSTYPLKSSKRDHGLSDVPVTIAGAIVTPGDYIYADKDGVLISSTELSGQ</sequence>
<dbReference type="CDD" id="cd16841">
    <property type="entry name" value="RraA_family"/>
    <property type="match status" value="1"/>
</dbReference>
<dbReference type="PANTHER" id="PTHR33254:SF4">
    <property type="entry name" value="4-HYDROXY-4-METHYL-2-OXOGLUTARATE ALDOLASE 3-RELATED"/>
    <property type="match status" value="1"/>
</dbReference>
<evidence type="ECO:0000256" key="2">
    <source>
        <dbReference type="ARBA" id="ARBA00008621"/>
    </source>
</evidence>
<comment type="function">
    <text evidence="6 9">Catalyzes the aldol cleavage of 4-hydroxy-4-methyl-2-oxoglutarate (HMG) into 2 molecules of pyruvate. Also contains a secondary oxaloacetate (OAA) decarboxylase activity due to the common pyruvate enolate transition state formed following C-C bond cleavage in the retro-aldol and decarboxylation reactions.</text>
</comment>
<comment type="similarity">
    <text evidence="2 9">Belongs to the class II aldolase/RraA-like family.</text>
</comment>
<keyword evidence="4 8" id="KW-0479">Metal-binding</keyword>
<dbReference type="GO" id="GO:0008428">
    <property type="term" value="F:ribonuclease inhibitor activity"/>
    <property type="evidence" value="ECO:0007669"/>
    <property type="project" value="InterPro"/>
</dbReference>
<evidence type="ECO:0000256" key="3">
    <source>
        <dbReference type="ARBA" id="ARBA00011233"/>
    </source>
</evidence>
<dbReference type="EC" id="4.1.3.17" evidence="9"/>
<reference evidence="10 11" key="1">
    <citation type="submission" date="2023-10" db="EMBL/GenBank/DDBJ databases">
        <authorList>
            <person name="Maclean D."/>
            <person name="Macfadyen A."/>
        </authorList>
    </citation>
    <scope>NUCLEOTIDE SEQUENCE [LARGE SCALE GENOMIC DNA]</scope>
</reference>
<feature type="binding site" evidence="8">
    <location>
        <position position="158"/>
    </location>
    <ligand>
        <name>Mg(2+)</name>
        <dbReference type="ChEBI" id="CHEBI:18420"/>
    </ligand>
</feature>
<organism evidence="10 11">
    <name type="scientific">Coccomyxa viridis</name>
    <dbReference type="NCBI Taxonomy" id="1274662"/>
    <lineage>
        <taxon>Eukaryota</taxon>
        <taxon>Viridiplantae</taxon>
        <taxon>Chlorophyta</taxon>
        <taxon>core chlorophytes</taxon>
        <taxon>Trebouxiophyceae</taxon>
        <taxon>Trebouxiophyceae incertae sedis</taxon>
        <taxon>Coccomyxaceae</taxon>
        <taxon>Coccomyxa</taxon>
    </lineage>
</organism>
<dbReference type="GO" id="GO:0008948">
    <property type="term" value="F:oxaloacetate decarboxylase activity"/>
    <property type="evidence" value="ECO:0007669"/>
    <property type="project" value="UniProtKB-EC"/>
</dbReference>
<dbReference type="Pfam" id="PF03737">
    <property type="entry name" value="RraA-like"/>
    <property type="match status" value="1"/>
</dbReference>
<proteinExistence type="inferred from homology"/>
<dbReference type="NCBIfam" id="NF006875">
    <property type="entry name" value="PRK09372.1"/>
    <property type="match status" value="1"/>
</dbReference>
<evidence type="ECO:0000256" key="8">
    <source>
        <dbReference type="PIRSR" id="PIRSR605493-1"/>
    </source>
</evidence>
<evidence type="ECO:0000256" key="1">
    <source>
        <dbReference type="ARBA" id="ARBA00001342"/>
    </source>
</evidence>
<comment type="cofactor">
    <cofactor evidence="9">
        <name>a divalent metal cation</name>
        <dbReference type="ChEBI" id="CHEBI:60240"/>
    </cofactor>
</comment>
<evidence type="ECO:0000256" key="6">
    <source>
        <dbReference type="ARBA" id="ARBA00025046"/>
    </source>
</evidence>
<comment type="catalytic activity">
    <reaction evidence="7 9">
        <text>oxaloacetate + H(+) = pyruvate + CO2</text>
        <dbReference type="Rhea" id="RHEA:15641"/>
        <dbReference type="ChEBI" id="CHEBI:15361"/>
        <dbReference type="ChEBI" id="CHEBI:15378"/>
        <dbReference type="ChEBI" id="CHEBI:16452"/>
        <dbReference type="ChEBI" id="CHEBI:16526"/>
        <dbReference type="EC" id="4.1.1.112"/>
    </reaction>
</comment>
<dbReference type="GO" id="GO:0047443">
    <property type="term" value="F:4-hydroxy-4-methyl-2-oxoglutarate aldolase activity"/>
    <property type="evidence" value="ECO:0007669"/>
    <property type="project" value="UniProtKB-EC"/>
</dbReference>
<dbReference type="InterPro" id="IPR010203">
    <property type="entry name" value="RraA"/>
</dbReference>